<name>A0ABY8A0F7_9ACTN</name>
<feature type="domain" description="CHAT" evidence="1">
    <location>
        <begin position="1332"/>
        <end position="1615"/>
    </location>
</feature>
<evidence type="ECO:0000313" key="3">
    <source>
        <dbReference type="Proteomes" id="UP001218629"/>
    </source>
</evidence>
<evidence type="ECO:0000259" key="1">
    <source>
        <dbReference type="Pfam" id="PF12770"/>
    </source>
</evidence>
<dbReference type="RefSeq" id="WP_275306105.1">
    <property type="nucleotide sequence ID" value="NZ_CP095749.1"/>
</dbReference>
<dbReference type="Gene3D" id="1.25.40.10">
    <property type="entry name" value="Tetratricopeptide repeat domain"/>
    <property type="match status" value="4"/>
</dbReference>
<dbReference type="EMBL" id="CP095749">
    <property type="protein sequence ID" value="WEB38408.1"/>
    <property type="molecule type" value="Genomic_DNA"/>
</dbReference>
<dbReference type="Pfam" id="PF12770">
    <property type="entry name" value="CHAT"/>
    <property type="match status" value="1"/>
</dbReference>
<accession>A0ABY8A0F7</accession>
<dbReference type="SUPFAM" id="SSF48452">
    <property type="entry name" value="TPR-like"/>
    <property type="match status" value="1"/>
</dbReference>
<protein>
    <submittedName>
        <fullName evidence="2">CHAT domain-containing protein</fullName>
    </submittedName>
</protein>
<keyword evidence="3" id="KW-1185">Reference proteome</keyword>
<reference evidence="2 3" key="1">
    <citation type="submission" date="2022-03" db="EMBL/GenBank/DDBJ databases">
        <title>Streptomyces yunnanensis P86,complete genome.</title>
        <authorList>
            <person name="Chen S."/>
            <person name="Zhang Q."/>
        </authorList>
    </citation>
    <scope>NUCLEOTIDE SEQUENCE [LARGE SCALE GENOMIC DNA]</scope>
    <source>
        <strain evidence="2 3">P86</strain>
    </source>
</reference>
<dbReference type="InterPro" id="IPR011990">
    <property type="entry name" value="TPR-like_helical_dom_sf"/>
</dbReference>
<gene>
    <name evidence="2" type="ORF">MOV08_03180</name>
</gene>
<dbReference type="Pfam" id="PF13374">
    <property type="entry name" value="TPR_10"/>
    <property type="match status" value="1"/>
</dbReference>
<dbReference type="InterPro" id="IPR024983">
    <property type="entry name" value="CHAT_dom"/>
</dbReference>
<dbReference type="Proteomes" id="UP001218629">
    <property type="component" value="Chromosome"/>
</dbReference>
<proteinExistence type="predicted"/>
<evidence type="ECO:0000313" key="2">
    <source>
        <dbReference type="EMBL" id="WEB38408.1"/>
    </source>
</evidence>
<sequence>MTAHHMAAEDAARRILERVERVDADPDALRWFLGPEAAAAVEAVRADAVLPDGSVRALALYSLAYADWCRYLAGDGQDRAALGSAVLSFAGLGDLGHLPPVLRPLLDTLAGRPAGAATDPSLAYEAGVGASFVHQQSRHPAASRAAETLLRHATAGFPAGSAEQGTCLSDLGLVLVHAYRDGAGPEALTEGVQLHRAAVAADPVDQDEQARRHGNLGFALRLRASATKDPEAARESVAVLRTAVRLCSPDTPNHLLFRASLGSALATAALTLDDPSLLPEAIDLLRAAAAAPTPTSQPAAVLSDLGLALIMRAMEGGDDADLYDEAIATCRRAADAAPNPVERAVYLTNLGLVLEGRALRTDRADALADAYAAARDAVDSAPSDHPVHAQACVVLAGVLRSRNTATGRLADLDEAVALARRAFETTPSEDRRQRVFRGTEFADLTRLRALATRTPDDLAEPIALLRDLAGEVPEDSAERAGVLFQLARCLTATGRNDGHIGAGRPTDIDTHVADEANDCFRACLALPPPNRTFEAAVRFALGMALAGRAGLDAPAAWQEGADEMRRGIALLPADDLRRSEYLSDCGSAHLQRAADTGTARLYEEGLRLLREALACAPRTGASERAVRHSNLGAALATFGRRTGDIDLLAEAVRAHRAAVVLTPPDDHFRVHRLGNLGDALQHLAEVRSDRALLTEAVEVLREAVTSAGPTTPSRPGALTRLGHALRSLTRFTGDRAPLREAIQWHREACTTSAGPTAPGALLGLANGLMEHYYSTRDERIRTEALEQYATALAATPASSDDRFLVLTSFGHAAWGRAADTGDEALMDAAIDRLREAAATVPTGHAAHGNILTNLAVALIQRAQITGDRTWQEEGVAVARRAVDEGPPDAFDRAGLLNNLAEALSGWYDITGDTAAADEAATLLRTAMARDHGERLGTEFAALNLGLLLQNRAFTEEHTGAPQIAEARQVLETAVAGLGPDHPWRSFALTNLAAAHLAAAQLAEDATDPTVAQSLHRSVTAARQALDGTPDGHPDQARAQWVLASAQMRRALLGERVDLEAAAHLARQSGQNPASPLPVRLLAARTWGEAAAHAGWESGALDGYAYAVELLPHLAPRSLARTDQEDRLRASTGLASDAAALALRAGDPARALALLEQGRGVLLAQSLENRTDASRLRAVAPALAAEFEDLREHLSAPARPLAMLDSAGTVVPPHAAQRSGRDAEARHALARRWDELLAEIRALPGFADFLRPPALPHLLTSAADGPVVVLNVSAYRSDALLLTADAGIEVLPLPGLDPGAVLDRAAAFIEGVDEAYGEHGVPRAVTAMRTLTETLEWLWDTVAAPVLDRLGLRTVPDDGEAWPRVWWCPTGWLSFLPLHAAGRGGPDSGTWVLDRAVSSYTPTVRALLQARSRLDRAPRSRPAPLVVALAETPGGTPLPGASREAALLADLFPAGRFLTGPDATVEAVGRALAAHSWVHFSCHGVSELLTPSDSGLILHDGRLTAFQAAAQRPGNPELAVLSACSTSQGGITLPDEAVQLASSFQLAGYPHVIGTLWTVSDKLATHLMEEFYAALCDDLTHHRPLDPASALHHPLRSLRDRFARAPHLWAAHIHTGA</sequence>
<organism evidence="2 3">
    <name type="scientific">Streptomyces yunnanensis</name>
    <dbReference type="NCBI Taxonomy" id="156453"/>
    <lineage>
        <taxon>Bacteria</taxon>
        <taxon>Bacillati</taxon>
        <taxon>Actinomycetota</taxon>
        <taxon>Actinomycetes</taxon>
        <taxon>Kitasatosporales</taxon>
        <taxon>Streptomycetaceae</taxon>
        <taxon>Streptomyces</taxon>
    </lineage>
</organism>